<protein>
    <recommendedName>
        <fullName evidence="8">Magnesium transport protein CorA</fullName>
    </recommendedName>
</protein>
<evidence type="ECO:0000256" key="5">
    <source>
        <dbReference type="ARBA" id="ARBA00022692"/>
    </source>
</evidence>
<keyword evidence="3 8" id="KW-0813">Transport</keyword>
<dbReference type="GO" id="GO:0000287">
    <property type="term" value="F:magnesium ion binding"/>
    <property type="evidence" value="ECO:0007669"/>
    <property type="project" value="TreeGrafter"/>
</dbReference>
<proteinExistence type="inferred from homology"/>
<evidence type="ECO:0000256" key="2">
    <source>
        <dbReference type="ARBA" id="ARBA00009765"/>
    </source>
</evidence>
<dbReference type="CDD" id="cd12828">
    <property type="entry name" value="TmCorA-like_1"/>
    <property type="match status" value="1"/>
</dbReference>
<name>A0A0K2GKM9_NITMO</name>
<evidence type="ECO:0000313" key="10">
    <source>
        <dbReference type="Proteomes" id="UP000069205"/>
    </source>
</evidence>
<keyword evidence="4 8" id="KW-1003">Cell membrane</keyword>
<keyword evidence="6 8" id="KW-1133">Transmembrane helix</keyword>
<feature type="transmembrane region" description="Helical" evidence="8">
    <location>
        <begin position="325"/>
        <end position="345"/>
    </location>
</feature>
<evidence type="ECO:0000256" key="3">
    <source>
        <dbReference type="ARBA" id="ARBA00022448"/>
    </source>
</evidence>
<dbReference type="InterPro" id="IPR045861">
    <property type="entry name" value="CorA_cytoplasmic_dom"/>
</dbReference>
<dbReference type="GO" id="GO:0050897">
    <property type="term" value="F:cobalt ion binding"/>
    <property type="evidence" value="ECO:0007669"/>
    <property type="project" value="TreeGrafter"/>
</dbReference>
<evidence type="ECO:0000313" key="9">
    <source>
        <dbReference type="EMBL" id="ALA61187.1"/>
    </source>
</evidence>
<dbReference type="Gene3D" id="3.30.460.20">
    <property type="entry name" value="CorA soluble domain-like"/>
    <property type="match status" value="1"/>
</dbReference>
<dbReference type="InterPro" id="IPR004488">
    <property type="entry name" value="Mg/Co-transport_prot_CorA"/>
</dbReference>
<sequence length="351" mass="39841">MKLVQKRSKKTGLPPGTLVHIGERKAEGVAVTQFNYAGARCDERLVADVTELGPPADGSVTWVNVGGVHRVDLLEALGKQFDLHPLLLEDIANTDQRPKLEDYDQYLFLVLKMLTVGERGEVLVEQVSFVLGRTFVLSFQENGADVFHSVRDRLRGGKGRLRQNSSDYLLYALVDAVVDQYFAVLELLGEKIETLQERVVTDPQPDTLKDIHALKRQLLFIRRAVWPLREAMNNLSRAEGPFLHEPMKLFFRDVYDHVIQIVDTIETLREIVAASLDIYLSSVSYRLNTVMRVLTVITTIFMPLSFIASIYGMNFEHMPELKWAWGYPVVLGLMGLVAAVMLAGFRRRKWL</sequence>
<evidence type="ECO:0000256" key="7">
    <source>
        <dbReference type="ARBA" id="ARBA00023136"/>
    </source>
</evidence>
<reference evidence="9 10" key="1">
    <citation type="journal article" date="2015" name="Proc. Natl. Acad. Sci. U.S.A.">
        <title>Expanded metabolic versatility of ubiquitous nitrite-oxidizing bacteria from the genus Nitrospira.</title>
        <authorList>
            <person name="Koch H."/>
            <person name="Lucker S."/>
            <person name="Albertsen M."/>
            <person name="Kitzinger K."/>
            <person name="Herbold C."/>
            <person name="Spieck E."/>
            <person name="Nielsen P.H."/>
            <person name="Wagner M."/>
            <person name="Daims H."/>
        </authorList>
    </citation>
    <scope>NUCLEOTIDE SEQUENCE [LARGE SCALE GENOMIC DNA]</scope>
    <source>
        <strain evidence="9 10">NSP M-1</strain>
    </source>
</reference>
<evidence type="ECO:0000256" key="6">
    <source>
        <dbReference type="ARBA" id="ARBA00022989"/>
    </source>
</evidence>
<accession>A0A0K2GKM9</accession>
<dbReference type="InterPro" id="IPR002523">
    <property type="entry name" value="MgTranspt_CorA/ZnTranspt_ZntB"/>
</dbReference>
<feature type="transmembrane region" description="Helical" evidence="8">
    <location>
        <begin position="293"/>
        <end position="313"/>
    </location>
</feature>
<dbReference type="GO" id="GO:0005886">
    <property type="term" value="C:plasma membrane"/>
    <property type="evidence" value="ECO:0007669"/>
    <property type="project" value="UniProtKB-SubCell"/>
</dbReference>
<gene>
    <name evidence="8 9" type="primary">corA</name>
    <name evidence="9" type="ORF">NITMOv2_4819</name>
</gene>
<dbReference type="EMBL" id="CP011801">
    <property type="protein sequence ID" value="ALA61187.1"/>
    <property type="molecule type" value="Genomic_DNA"/>
</dbReference>
<dbReference type="InterPro" id="IPR045863">
    <property type="entry name" value="CorA_TM1_TM2"/>
</dbReference>
<evidence type="ECO:0000256" key="4">
    <source>
        <dbReference type="ARBA" id="ARBA00022475"/>
    </source>
</evidence>
<keyword evidence="8" id="KW-0406">Ion transport</keyword>
<dbReference type="GO" id="GO:0015087">
    <property type="term" value="F:cobalt ion transmembrane transporter activity"/>
    <property type="evidence" value="ECO:0007669"/>
    <property type="project" value="UniProtKB-UniRule"/>
</dbReference>
<dbReference type="GO" id="GO:0015095">
    <property type="term" value="F:magnesium ion transmembrane transporter activity"/>
    <property type="evidence" value="ECO:0007669"/>
    <property type="project" value="UniProtKB-UniRule"/>
</dbReference>
<dbReference type="AlphaFoldDB" id="A0A0K2GKM9"/>
<dbReference type="SUPFAM" id="SSF143865">
    <property type="entry name" value="CorA soluble domain-like"/>
    <property type="match status" value="1"/>
</dbReference>
<keyword evidence="8" id="KW-0460">Magnesium</keyword>
<dbReference type="NCBIfam" id="TIGR00383">
    <property type="entry name" value="corA"/>
    <property type="match status" value="1"/>
</dbReference>
<dbReference type="PANTHER" id="PTHR46494">
    <property type="entry name" value="CORA FAMILY METAL ION TRANSPORTER (EUROFUNG)"/>
    <property type="match status" value="1"/>
</dbReference>
<dbReference type="Pfam" id="PF01544">
    <property type="entry name" value="CorA"/>
    <property type="match status" value="1"/>
</dbReference>
<evidence type="ECO:0000256" key="8">
    <source>
        <dbReference type="RuleBase" id="RU362010"/>
    </source>
</evidence>
<keyword evidence="7 8" id="KW-0472">Membrane</keyword>
<dbReference type="FunFam" id="1.20.58.340:FF:000012">
    <property type="entry name" value="Magnesium transport protein CorA"/>
    <property type="match status" value="1"/>
</dbReference>
<comment type="function">
    <text evidence="8">Mediates influx of magnesium ions.</text>
</comment>
<dbReference type="PATRIC" id="fig|42253.5.peg.4752"/>
<dbReference type="RefSeq" id="WP_238590422.1">
    <property type="nucleotide sequence ID" value="NZ_CP011801.1"/>
</dbReference>
<dbReference type="PANTHER" id="PTHR46494:SF1">
    <property type="entry name" value="CORA FAMILY METAL ION TRANSPORTER (EUROFUNG)"/>
    <property type="match status" value="1"/>
</dbReference>
<dbReference type="Proteomes" id="UP000069205">
    <property type="component" value="Chromosome"/>
</dbReference>
<keyword evidence="5 8" id="KW-0812">Transmembrane</keyword>
<dbReference type="Gene3D" id="1.20.58.340">
    <property type="entry name" value="Magnesium transport protein CorA, transmembrane region"/>
    <property type="match status" value="2"/>
</dbReference>
<evidence type="ECO:0000256" key="1">
    <source>
        <dbReference type="ARBA" id="ARBA00004651"/>
    </source>
</evidence>
<dbReference type="KEGG" id="nmv:NITMOv2_4819"/>
<comment type="subcellular location">
    <subcellularLocation>
        <location evidence="1">Cell membrane</location>
        <topology evidence="1">Multi-pass membrane protein</topology>
    </subcellularLocation>
    <subcellularLocation>
        <location evidence="8">Membrane</location>
        <topology evidence="8">Multi-pass membrane protein</topology>
    </subcellularLocation>
</comment>
<organism evidence="9 10">
    <name type="scientific">Nitrospira moscoviensis</name>
    <dbReference type="NCBI Taxonomy" id="42253"/>
    <lineage>
        <taxon>Bacteria</taxon>
        <taxon>Pseudomonadati</taxon>
        <taxon>Nitrospirota</taxon>
        <taxon>Nitrospiria</taxon>
        <taxon>Nitrospirales</taxon>
        <taxon>Nitrospiraceae</taxon>
        <taxon>Nitrospira</taxon>
    </lineage>
</organism>
<keyword evidence="10" id="KW-1185">Reference proteome</keyword>
<comment type="similarity">
    <text evidence="2 8">Belongs to the CorA metal ion transporter (MIT) (TC 1.A.35) family.</text>
</comment>
<dbReference type="SUPFAM" id="SSF144083">
    <property type="entry name" value="Magnesium transport protein CorA, transmembrane region"/>
    <property type="match status" value="1"/>
</dbReference>
<dbReference type="STRING" id="42253.NITMOv2_4819"/>